<dbReference type="InterPro" id="IPR013078">
    <property type="entry name" value="His_Pase_superF_clade-1"/>
</dbReference>
<gene>
    <name evidence="3" type="ORF">UX86_C0036G0002</name>
</gene>
<feature type="active site" description="Tele-phosphohistidine intermediate" evidence="1">
    <location>
        <position position="15"/>
    </location>
</feature>
<dbReference type="EMBL" id="LCNU01000036">
    <property type="protein sequence ID" value="KKU63026.1"/>
    <property type="molecule type" value="Genomic_DNA"/>
</dbReference>
<dbReference type="PANTHER" id="PTHR48100:SF1">
    <property type="entry name" value="HISTIDINE PHOSPHATASE FAMILY PROTEIN-RELATED"/>
    <property type="match status" value="1"/>
</dbReference>
<dbReference type="GO" id="GO:0005737">
    <property type="term" value="C:cytoplasm"/>
    <property type="evidence" value="ECO:0007669"/>
    <property type="project" value="TreeGrafter"/>
</dbReference>
<proteinExistence type="predicted"/>
<evidence type="ECO:0000256" key="2">
    <source>
        <dbReference type="PIRSR" id="PIRSR613078-2"/>
    </source>
</evidence>
<evidence type="ECO:0000313" key="3">
    <source>
        <dbReference type="EMBL" id="KKU63026.1"/>
    </source>
</evidence>
<comment type="caution">
    <text evidence="3">The sequence shown here is derived from an EMBL/GenBank/DDBJ whole genome shotgun (WGS) entry which is preliminary data.</text>
</comment>
<feature type="binding site" evidence="2">
    <location>
        <position position="63"/>
    </location>
    <ligand>
        <name>substrate</name>
    </ligand>
</feature>
<dbReference type="SMART" id="SM00855">
    <property type="entry name" value="PGAM"/>
    <property type="match status" value="1"/>
</dbReference>
<evidence type="ECO:0000313" key="4">
    <source>
        <dbReference type="Proteomes" id="UP000034502"/>
    </source>
</evidence>
<dbReference type="InterPro" id="IPR029033">
    <property type="entry name" value="His_PPase_superfam"/>
</dbReference>
<organism evidence="3 4">
    <name type="scientific">Candidatus Amesbacteria bacterium GW2011_GWC1_47_15</name>
    <dbReference type="NCBI Taxonomy" id="1618364"/>
    <lineage>
        <taxon>Bacteria</taxon>
        <taxon>Candidatus Amesiibacteriota</taxon>
    </lineage>
</organism>
<evidence type="ECO:0000256" key="1">
    <source>
        <dbReference type="PIRSR" id="PIRSR613078-1"/>
    </source>
</evidence>
<dbReference type="Proteomes" id="UP000034502">
    <property type="component" value="Unassembled WGS sequence"/>
</dbReference>
<dbReference type="CDD" id="cd07067">
    <property type="entry name" value="HP_PGM_like"/>
    <property type="match status" value="1"/>
</dbReference>
<reference evidence="3 4" key="1">
    <citation type="journal article" date="2015" name="Nature">
        <title>rRNA introns, odd ribosomes, and small enigmatic genomes across a large radiation of phyla.</title>
        <authorList>
            <person name="Brown C.T."/>
            <person name="Hug L.A."/>
            <person name="Thomas B.C."/>
            <person name="Sharon I."/>
            <person name="Castelle C.J."/>
            <person name="Singh A."/>
            <person name="Wilkins M.J."/>
            <person name="Williams K.H."/>
            <person name="Banfield J.F."/>
        </authorList>
    </citation>
    <scope>NUCLEOTIDE SEQUENCE [LARGE SCALE GENOMIC DNA]</scope>
</reference>
<dbReference type="PANTHER" id="PTHR48100">
    <property type="entry name" value="BROAD-SPECIFICITY PHOSPHATASE YOR283W-RELATED"/>
    <property type="match status" value="1"/>
</dbReference>
<feature type="active site" description="Proton donor/acceptor" evidence="1">
    <location>
        <position position="87"/>
    </location>
</feature>
<dbReference type="AlphaFoldDB" id="A0A0G1S0Z3"/>
<sequence>MERFDNRLSLFLVRHGSTKDSEKKRYSGSETSLNRNGKTEAHKLAEVFAKTGIVRIHSSPYARAIETAKIIQDACRCPLEVINELSEVNHGQWTGYTAGEVKRIWKEEFASRGKYPKTTPPPDGETLEQLQERTLNALREIIEADKQGKSLVVTHGGNIHTLWMFLLHSDLNNFWGFSKTHEIKCGDIFLLENAESLFETGNSVLLSLTKGR</sequence>
<protein>
    <submittedName>
        <fullName evidence="3">Phosphoglycerate mutase</fullName>
    </submittedName>
</protein>
<name>A0A0G1S0Z3_9BACT</name>
<dbReference type="GO" id="GO:0016791">
    <property type="term" value="F:phosphatase activity"/>
    <property type="evidence" value="ECO:0007669"/>
    <property type="project" value="TreeGrafter"/>
</dbReference>
<dbReference type="SUPFAM" id="SSF53254">
    <property type="entry name" value="Phosphoglycerate mutase-like"/>
    <property type="match status" value="1"/>
</dbReference>
<accession>A0A0G1S0Z3</accession>
<dbReference type="Gene3D" id="3.40.50.1240">
    <property type="entry name" value="Phosphoglycerate mutase-like"/>
    <property type="match status" value="1"/>
</dbReference>
<dbReference type="InterPro" id="IPR050275">
    <property type="entry name" value="PGM_Phosphatase"/>
</dbReference>
<dbReference type="STRING" id="1618364.UX86_C0036G0002"/>
<dbReference type="Pfam" id="PF00300">
    <property type="entry name" value="His_Phos_1"/>
    <property type="match status" value="1"/>
</dbReference>